<keyword evidence="7" id="KW-0832">Ubl conjugation</keyword>
<evidence type="ECO:0000256" key="5">
    <source>
        <dbReference type="ARBA" id="ARBA00022771"/>
    </source>
</evidence>
<dbReference type="Pfam" id="PF22110">
    <property type="entry name" value="TFIIIA_zf-C2H2"/>
    <property type="match status" value="1"/>
</dbReference>
<accession>A0A7R8ZYP9</accession>
<evidence type="ECO:0000259" key="11">
    <source>
        <dbReference type="PROSITE" id="PS50157"/>
    </source>
</evidence>
<feature type="domain" description="C2H2-type" evidence="11">
    <location>
        <begin position="1279"/>
        <end position="1304"/>
    </location>
</feature>
<keyword evidence="6" id="KW-0862">Zinc</keyword>
<protein>
    <recommendedName>
        <fullName evidence="11">C2H2-type domain-containing protein</fullName>
    </recommendedName>
</protein>
<dbReference type="GO" id="GO:0007129">
    <property type="term" value="P:homologous chromosome pairing at meiosis"/>
    <property type="evidence" value="ECO:0007669"/>
    <property type="project" value="TreeGrafter"/>
</dbReference>
<evidence type="ECO:0000256" key="7">
    <source>
        <dbReference type="ARBA" id="ARBA00022843"/>
    </source>
</evidence>
<dbReference type="GO" id="GO:0031573">
    <property type="term" value="P:mitotic intra-S DNA damage checkpoint signaling"/>
    <property type="evidence" value="ECO:0007669"/>
    <property type="project" value="TreeGrafter"/>
</dbReference>
<feature type="domain" description="C2H2-type" evidence="11">
    <location>
        <begin position="1249"/>
        <end position="1278"/>
    </location>
</feature>
<dbReference type="SUPFAM" id="SSF48371">
    <property type="entry name" value="ARM repeat"/>
    <property type="match status" value="1"/>
</dbReference>
<evidence type="ECO:0000256" key="1">
    <source>
        <dbReference type="ARBA" id="ARBA00004123"/>
    </source>
</evidence>
<dbReference type="SUPFAM" id="SSF57667">
    <property type="entry name" value="beta-beta-alpha zinc fingers"/>
    <property type="match status" value="4"/>
</dbReference>
<dbReference type="PROSITE" id="PS50157">
    <property type="entry name" value="ZINC_FINGER_C2H2_2"/>
    <property type="match status" value="7"/>
</dbReference>
<dbReference type="InterPro" id="IPR036236">
    <property type="entry name" value="Znf_C2H2_sf"/>
</dbReference>
<dbReference type="GO" id="GO:0070182">
    <property type="term" value="F:DNA polymerase binding"/>
    <property type="evidence" value="ECO:0007669"/>
    <property type="project" value="TreeGrafter"/>
</dbReference>
<feature type="non-terminal residue" evidence="12">
    <location>
        <position position="1864"/>
    </location>
</feature>
<dbReference type="GO" id="GO:0008270">
    <property type="term" value="F:zinc ion binding"/>
    <property type="evidence" value="ECO:0007669"/>
    <property type="project" value="UniProtKB-KW"/>
</dbReference>
<dbReference type="EMBL" id="CAJPEV010000180">
    <property type="protein sequence ID" value="CAG0881921.1"/>
    <property type="molecule type" value="Genomic_DNA"/>
</dbReference>
<proteinExistence type="inferred from homology"/>
<gene>
    <name evidence="12" type="ORF">DSTB1V02_LOCUS1800</name>
</gene>
<dbReference type="Gene3D" id="3.30.160.60">
    <property type="entry name" value="Classic Zinc Finger"/>
    <property type="match status" value="5"/>
</dbReference>
<comment type="subcellular location">
    <subcellularLocation>
        <location evidence="1">Nucleus</location>
    </subcellularLocation>
</comment>
<feature type="domain" description="C2H2-type" evidence="11">
    <location>
        <begin position="1433"/>
        <end position="1460"/>
    </location>
</feature>
<dbReference type="EMBL" id="LR899697">
    <property type="protein sequence ID" value="CAD7241822.1"/>
    <property type="molecule type" value="Genomic_DNA"/>
</dbReference>
<feature type="domain" description="C2H2-type" evidence="11">
    <location>
        <begin position="1493"/>
        <end position="1523"/>
    </location>
</feature>
<feature type="domain" description="C2H2-type" evidence="11">
    <location>
        <begin position="1462"/>
        <end position="1491"/>
    </location>
</feature>
<reference evidence="12" key="1">
    <citation type="submission" date="2020-11" db="EMBL/GenBank/DDBJ databases">
        <authorList>
            <person name="Tran Van P."/>
        </authorList>
    </citation>
    <scope>NUCLEOTIDE SEQUENCE</scope>
</reference>
<dbReference type="InterPro" id="IPR036788">
    <property type="entry name" value="T_IF-3_C_sf"/>
</dbReference>
<dbReference type="PANTHER" id="PTHR32086">
    <property type="entry name" value="FANCONI ANEMIA GROUP D2 PROTEIN"/>
    <property type="match status" value="1"/>
</dbReference>
<dbReference type="Proteomes" id="UP000677054">
    <property type="component" value="Unassembled WGS sequence"/>
</dbReference>
<dbReference type="SMART" id="SM00355">
    <property type="entry name" value="ZnF_C2H2"/>
    <property type="match status" value="10"/>
</dbReference>
<dbReference type="Pfam" id="PF14631">
    <property type="entry name" value="FancD2"/>
    <property type="match status" value="4"/>
</dbReference>
<evidence type="ECO:0000313" key="13">
    <source>
        <dbReference type="Proteomes" id="UP000677054"/>
    </source>
</evidence>
<evidence type="ECO:0000313" key="12">
    <source>
        <dbReference type="EMBL" id="CAD7241822.1"/>
    </source>
</evidence>
<dbReference type="Pfam" id="PF00096">
    <property type="entry name" value="zf-C2H2"/>
    <property type="match status" value="3"/>
</dbReference>
<keyword evidence="8" id="KW-0539">Nucleus</keyword>
<dbReference type="InterPro" id="IPR013087">
    <property type="entry name" value="Znf_C2H2_type"/>
</dbReference>
<evidence type="ECO:0000256" key="4">
    <source>
        <dbReference type="ARBA" id="ARBA00022737"/>
    </source>
</evidence>
<evidence type="ECO:0000256" key="2">
    <source>
        <dbReference type="ARBA" id="ARBA00022499"/>
    </source>
</evidence>
<evidence type="ECO:0000256" key="6">
    <source>
        <dbReference type="ARBA" id="ARBA00022833"/>
    </source>
</evidence>
<dbReference type="GO" id="GO:0036297">
    <property type="term" value="P:interstrand cross-link repair"/>
    <property type="evidence" value="ECO:0007669"/>
    <property type="project" value="TreeGrafter"/>
</dbReference>
<dbReference type="InterPro" id="IPR054599">
    <property type="entry name" value="TFIIIA_Zfn-C2H2"/>
</dbReference>
<keyword evidence="5 10" id="KW-0863">Zinc-finger</keyword>
<sequence>MERNLKSHPNYPLIMRELLLGLNQWLGDPKAFLWAMRESQGTDMEMALDRQNSLLHLLLKVPVLHSKIMELLLDKLLEAAHMDDPELEGVDVPLLILSQFRWLHTDISESLCEKILELLQATPVHIQRDIIALIPDILPEHRYEKILPTLGELLKSSPELRPAILEALPNLTTENKVLRAQALKVLPSAPNAHLPVYFQFLLKDLPDMQSALEVMESLRNRVDLSSSEDQQGVLLALDSLRVSLSLNKVIGDALLKAISRGDEAKEMDVLSLLLLHSLPTRKKSALSLLKKKVISSPVQWGIVVENLIKQFPLGRYTKQEVVVTLVALLTRGGSTGTQAALSSLHSIASEDPSSLSLYYVFLLTLLDHPESMSPGQLGGVWDILVLLAMAERRNENLRGKLATVLTKFISSRDLKFKKYGIIGLAMMIKNINVEVISKWEVDVDAWKREALKLLQVGFDKTEGHYALRGLLLDLLSSVFSSGKVIVDIEKEVQKRVEHEFWELFVSEAEDEHWQLLCPCFRLLATMVRIQKFGDKRDLKRLLWTQLCLPSHDLQDRIREEGEASVQLLIIGLYVALNWFIEIINMFAPDRSVQNEVRLVMVLERLQQIVTLKAEIEEAENLTDISISPPQFSFDLHHDSAKEDTKRAFRKAKKMPEKALSFRSIDFCVFHLLRGSKLNVPEKIYLLKDLEGKLKLAMGPNGEEVPNGDLKNAPLEMGKLIPSLWSLLVESLPKPKPSRNEDDSNEEVEQDGVIAQEKELVELIIECLVLFFSWPWLHSSPCYESLLHNSLRAMGEKVEGGSQRELLVGAFGSLESLLNTETLNSSNVSILRLMLLLSDIAGALDHNETADQMKGLLSESSLNLLKEEKGKGLTLKNLRTLLHIYLRNSADMLKSVQALCQSTILHLCSSIDSDAESDKEEMFPAINKKNLWVVYEEVCSALVEGMQRVKKKEDGISMEDWTEVSDIFLILVNALKTFSSPAFIKAALASGTWLIKEFLSSALPQMEVSFKIDKDNVLGLLKKFQSSTRYLQHVCTHSKRTQNLALANKVPALKKLLEEFVFRVKGMLAMHGCLDAFWMGNLKNRDLQGQELLSQHNTDTAYSYSIQHTVKQEYELDIALGARRGKGKVALRLSEGEVQAMEESVKNIVEAGDVGMEPSNLNDNLMQVGSGMPMGGSETIGKVVGDVRIQPDGSKYILVQVGPSVPMTDYEVPQQIGAVNLDCEPEGIEAASPEDVSSSEHSDSGTKQSLKCPVKECNKIFYRPDRLKQHVMLHEHNRPFSCKVEGCNKSYTRQFHLRRHEKTSHKLSPFVKTVRCRYEGCEKTFSYTWNMNKHFRRAHETIKTIFICPECNVTFKKQSKFRAHRENCRGIESTFFCQHEGCKEVFSSASSRKAHHKRHQKYKCPREGCSIILDRWTDLRKHVTKDHPALPPYYKCSLCQKAFKAKSHLRDHMQVHVNEKDVFKCSHEGCSSQFGHKKNLIQHMKNHEKEREMFSCAEEGCGRSFLHKKNLQNHMRVAHLGQRFACVDCDASLSSFQKLKSHRALFHLQKAKKETMEKKARARRKDKGKPKKNMILELLAAGDPSADFSSEVSDEYGNHSSVPVLGVEVVSLPKVVGRDESKKKSSIVTTDLSIKDKKKRASLDSPLVTLYDEETDITVVTLEQAERIAQHRNLRLTQVQSQDSKTGRAIYKLVTSGEYFGKERSGKKQNQAKNKGFKGEKNLGIRASISTHDLESRIKQTNKWLVKGFLVWVAIDVEGKHPDAVKVQKSILEGVKEHGKLNQQQASPATIKFALEPLQLEPPLDNGEMFQIRDQPHKMQQNSPFQTGTGYVKRPKFLCPCQEVLQTSICDASGPIEIQPDEIET</sequence>
<dbReference type="GO" id="GO:0006413">
    <property type="term" value="P:translational initiation"/>
    <property type="evidence" value="ECO:0007669"/>
    <property type="project" value="InterPro"/>
</dbReference>
<dbReference type="OrthoDB" id="21573at2759"/>
<keyword evidence="2" id="KW-1017">Isopeptide bond</keyword>
<dbReference type="GO" id="GO:0000793">
    <property type="term" value="C:condensed chromosome"/>
    <property type="evidence" value="ECO:0007669"/>
    <property type="project" value="TreeGrafter"/>
</dbReference>
<dbReference type="GO" id="GO:0005634">
    <property type="term" value="C:nucleus"/>
    <property type="evidence" value="ECO:0007669"/>
    <property type="project" value="UniProtKB-SubCell"/>
</dbReference>
<feature type="domain" description="C2H2-type" evidence="11">
    <location>
        <begin position="1313"/>
        <end position="1343"/>
    </location>
</feature>
<dbReference type="InterPro" id="IPR016024">
    <property type="entry name" value="ARM-type_fold"/>
</dbReference>
<name>A0A7R8ZYP9_9CRUS</name>
<organism evidence="12">
    <name type="scientific">Darwinula stevensoni</name>
    <dbReference type="NCBI Taxonomy" id="69355"/>
    <lineage>
        <taxon>Eukaryota</taxon>
        <taxon>Metazoa</taxon>
        <taxon>Ecdysozoa</taxon>
        <taxon>Arthropoda</taxon>
        <taxon>Crustacea</taxon>
        <taxon>Oligostraca</taxon>
        <taxon>Ostracoda</taxon>
        <taxon>Podocopa</taxon>
        <taxon>Podocopida</taxon>
        <taxon>Darwinulocopina</taxon>
        <taxon>Darwinuloidea</taxon>
        <taxon>Darwinulidae</taxon>
        <taxon>Darwinula</taxon>
    </lineage>
</organism>
<keyword evidence="13" id="KW-1185">Reference proteome</keyword>
<dbReference type="PROSITE" id="PS00028">
    <property type="entry name" value="ZINC_FINGER_C2H2_1"/>
    <property type="match status" value="8"/>
</dbReference>
<evidence type="ECO:0000256" key="10">
    <source>
        <dbReference type="PROSITE-ProRule" id="PRU00042"/>
    </source>
</evidence>
<dbReference type="GO" id="GO:1990918">
    <property type="term" value="P:double-strand break repair involved in meiotic recombination"/>
    <property type="evidence" value="ECO:0007669"/>
    <property type="project" value="TreeGrafter"/>
</dbReference>
<dbReference type="FunFam" id="3.30.160.60:FF:000145">
    <property type="entry name" value="Zinc finger protein 574"/>
    <property type="match status" value="1"/>
</dbReference>
<dbReference type="PANTHER" id="PTHR32086:SF0">
    <property type="entry name" value="FANCONI ANEMIA GROUP D2 PROTEIN"/>
    <property type="match status" value="1"/>
</dbReference>
<feature type="domain" description="C2H2-type" evidence="11">
    <location>
        <begin position="1374"/>
        <end position="1403"/>
    </location>
</feature>
<dbReference type="Gene3D" id="3.30.110.10">
    <property type="entry name" value="Translation initiation factor 3 (IF-3), C-terminal domain"/>
    <property type="match status" value="1"/>
</dbReference>
<keyword evidence="3" id="KW-0479">Metal-binding</keyword>
<keyword evidence="4" id="KW-0677">Repeat</keyword>
<evidence type="ECO:0000256" key="3">
    <source>
        <dbReference type="ARBA" id="ARBA00022723"/>
    </source>
</evidence>
<evidence type="ECO:0000256" key="9">
    <source>
        <dbReference type="ARBA" id="ARBA00093456"/>
    </source>
</evidence>
<comment type="similarity">
    <text evidence="9">Belongs to the Fanconi anemia protein FANCD2 family.</text>
</comment>
<evidence type="ECO:0000256" key="8">
    <source>
        <dbReference type="ARBA" id="ARBA00023242"/>
    </source>
</evidence>
<dbReference type="InterPro" id="IPR029448">
    <property type="entry name" value="FANCD2"/>
</dbReference>